<comment type="subcellular location">
    <subcellularLocation>
        <location evidence="1">Cell membrane</location>
        <topology evidence="1">Multi-pass membrane protein</topology>
    </subcellularLocation>
</comment>
<keyword evidence="7 8" id="KW-0472">Membrane</keyword>
<keyword evidence="4" id="KW-0808">Transferase</keyword>
<keyword evidence="12" id="KW-1185">Reference proteome</keyword>
<dbReference type="PANTHER" id="PTHR33908:SF11">
    <property type="entry name" value="MEMBRANE PROTEIN"/>
    <property type="match status" value="1"/>
</dbReference>
<evidence type="ECO:0000256" key="4">
    <source>
        <dbReference type="ARBA" id="ARBA00022679"/>
    </source>
</evidence>
<keyword evidence="2" id="KW-1003">Cell membrane</keyword>
<feature type="transmembrane region" description="Helical" evidence="8">
    <location>
        <begin position="191"/>
        <end position="211"/>
    </location>
</feature>
<sequence>MCTERPIPEVRELGENKVGSAKKRSLGGVEIQKHSRMLWLVLAAALVVRVVAAVVWQQQIDPEPFRFGDSDSYWVLAQTIVNGEPYQYGGPTAQVFRMPGYPLLLAGWMTLLGGEPSVLAVRMLSVFLGTLTVGLVYLLGMQIFNRTTGLVAALITAFYPGAIVSSVLILSEPPFCLLMLLQLILLVKCSRAEMSGALAFAFLAGIAGGCATLVRPSWLLFNPLVAAFLLVVAGTASRKLLVSLTLMVAMCIPLAPWWVRNARLIGHFVPTTLQVGASLYDGLNPDADGGSEMSFVPKFRETVEAEEVGPEDDVLEYRLDQRMKQASIDWAKQHPGRVLQLAGIKFLRLWNVWPNAAEFGGWLPRLLVTVSYAPLLILGLIGVWRFRHLGFAWMLCWLPAVYFTALHVVFVSSLRYREPAMLTWIVLAAAVIVSWRGDRLPSPANSDEQQTV</sequence>
<feature type="transmembrane region" description="Helical" evidence="8">
    <location>
        <begin position="151"/>
        <end position="171"/>
    </location>
</feature>
<dbReference type="Pfam" id="PF02366">
    <property type="entry name" value="PMT"/>
    <property type="match status" value="1"/>
</dbReference>
<dbReference type="EMBL" id="CAMXCT030000001">
    <property type="protein sequence ID" value="CAL4758978.1"/>
    <property type="molecule type" value="Genomic_DNA"/>
</dbReference>
<dbReference type="GO" id="GO:0000030">
    <property type="term" value="F:mannosyltransferase activity"/>
    <property type="evidence" value="ECO:0007669"/>
    <property type="project" value="InterPro"/>
</dbReference>
<dbReference type="GO" id="GO:0016763">
    <property type="term" value="F:pentosyltransferase activity"/>
    <property type="evidence" value="ECO:0007669"/>
    <property type="project" value="TreeGrafter"/>
</dbReference>
<feature type="transmembrane region" description="Helical" evidence="8">
    <location>
        <begin position="119"/>
        <end position="139"/>
    </location>
</feature>
<evidence type="ECO:0000256" key="1">
    <source>
        <dbReference type="ARBA" id="ARBA00004651"/>
    </source>
</evidence>
<dbReference type="EMBL" id="CAMXCT020000001">
    <property type="protein sequence ID" value="CAL1125041.1"/>
    <property type="molecule type" value="Genomic_DNA"/>
</dbReference>
<feature type="transmembrane region" description="Helical" evidence="8">
    <location>
        <begin position="419"/>
        <end position="437"/>
    </location>
</feature>
<gene>
    <name evidence="10" type="ORF">C1SCF055_LOCUS256</name>
</gene>
<evidence type="ECO:0000256" key="2">
    <source>
        <dbReference type="ARBA" id="ARBA00022475"/>
    </source>
</evidence>
<evidence type="ECO:0000313" key="11">
    <source>
        <dbReference type="EMBL" id="CAL1125041.1"/>
    </source>
</evidence>
<reference evidence="10" key="1">
    <citation type="submission" date="2022-10" db="EMBL/GenBank/DDBJ databases">
        <authorList>
            <person name="Chen Y."/>
            <person name="Dougan E. K."/>
            <person name="Chan C."/>
            <person name="Rhodes N."/>
            <person name="Thang M."/>
        </authorList>
    </citation>
    <scope>NUCLEOTIDE SEQUENCE</scope>
</reference>
<dbReference type="GO" id="GO:0008610">
    <property type="term" value="P:lipid biosynthetic process"/>
    <property type="evidence" value="ECO:0007669"/>
    <property type="project" value="UniProtKB-ARBA"/>
</dbReference>
<accession>A0A9P1BHQ0</accession>
<feature type="domain" description="ArnT-like N-terminal" evidence="9">
    <location>
        <begin position="117"/>
        <end position="259"/>
    </location>
</feature>
<reference evidence="11" key="2">
    <citation type="submission" date="2024-04" db="EMBL/GenBank/DDBJ databases">
        <authorList>
            <person name="Chen Y."/>
            <person name="Shah S."/>
            <person name="Dougan E. K."/>
            <person name="Thang M."/>
            <person name="Chan C."/>
        </authorList>
    </citation>
    <scope>NUCLEOTIDE SEQUENCE [LARGE SCALE GENOMIC DNA]</scope>
</reference>
<protein>
    <recommendedName>
        <fullName evidence="9">ArnT-like N-terminal domain-containing protein</fullName>
    </recommendedName>
</protein>
<evidence type="ECO:0000259" key="9">
    <source>
        <dbReference type="Pfam" id="PF02366"/>
    </source>
</evidence>
<dbReference type="GO" id="GO:0005886">
    <property type="term" value="C:plasma membrane"/>
    <property type="evidence" value="ECO:0007669"/>
    <property type="project" value="UniProtKB-SubCell"/>
</dbReference>
<dbReference type="AlphaFoldDB" id="A0A9P1BHQ0"/>
<keyword evidence="5 8" id="KW-0812">Transmembrane</keyword>
<dbReference type="InterPro" id="IPR003342">
    <property type="entry name" value="ArnT-like_N"/>
</dbReference>
<keyword evidence="3" id="KW-0328">Glycosyltransferase</keyword>
<feature type="transmembrane region" description="Helical" evidence="8">
    <location>
        <begin position="240"/>
        <end position="259"/>
    </location>
</feature>
<evidence type="ECO:0000256" key="8">
    <source>
        <dbReference type="SAM" id="Phobius"/>
    </source>
</evidence>
<organism evidence="10">
    <name type="scientific">Cladocopium goreaui</name>
    <dbReference type="NCBI Taxonomy" id="2562237"/>
    <lineage>
        <taxon>Eukaryota</taxon>
        <taxon>Sar</taxon>
        <taxon>Alveolata</taxon>
        <taxon>Dinophyceae</taxon>
        <taxon>Suessiales</taxon>
        <taxon>Symbiodiniaceae</taxon>
        <taxon>Cladocopium</taxon>
    </lineage>
</organism>
<evidence type="ECO:0000256" key="6">
    <source>
        <dbReference type="ARBA" id="ARBA00022989"/>
    </source>
</evidence>
<dbReference type="Proteomes" id="UP001152797">
    <property type="component" value="Unassembled WGS sequence"/>
</dbReference>
<comment type="caution">
    <text evidence="10">The sequence shown here is derived from an EMBL/GenBank/DDBJ whole genome shotgun (WGS) entry which is preliminary data.</text>
</comment>
<evidence type="ECO:0000256" key="7">
    <source>
        <dbReference type="ARBA" id="ARBA00023136"/>
    </source>
</evidence>
<feature type="transmembrane region" description="Helical" evidence="8">
    <location>
        <begin position="37"/>
        <end position="56"/>
    </location>
</feature>
<evidence type="ECO:0000313" key="12">
    <source>
        <dbReference type="Proteomes" id="UP001152797"/>
    </source>
</evidence>
<dbReference type="GO" id="GO:0006493">
    <property type="term" value="P:protein O-linked glycosylation"/>
    <property type="evidence" value="ECO:0007669"/>
    <property type="project" value="InterPro"/>
</dbReference>
<proteinExistence type="predicted"/>
<dbReference type="PANTHER" id="PTHR33908">
    <property type="entry name" value="MANNOSYLTRANSFERASE YKCB-RELATED"/>
    <property type="match status" value="1"/>
</dbReference>
<evidence type="ECO:0000256" key="5">
    <source>
        <dbReference type="ARBA" id="ARBA00022692"/>
    </source>
</evidence>
<evidence type="ECO:0000313" key="10">
    <source>
        <dbReference type="EMBL" id="CAI3971666.1"/>
    </source>
</evidence>
<dbReference type="EMBL" id="CAMXCT010000001">
    <property type="protein sequence ID" value="CAI3971666.1"/>
    <property type="molecule type" value="Genomic_DNA"/>
</dbReference>
<keyword evidence="6 8" id="KW-1133">Transmembrane helix</keyword>
<feature type="transmembrane region" description="Helical" evidence="8">
    <location>
        <begin position="366"/>
        <end position="384"/>
    </location>
</feature>
<evidence type="ECO:0000256" key="3">
    <source>
        <dbReference type="ARBA" id="ARBA00022676"/>
    </source>
</evidence>
<feature type="transmembrane region" description="Helical" evidence="8">
    <location>
        <begin position="390"/>
        <end position="412"/>
    </location>
</feature>
<name>A0A9P1BHQ0_9DINO</name>
<dbReference type="InterPro" id="IPR050297">
    <property type="entry name" value="LipidA_mod_glycosyltrf_83"/>
</dbReference>